<keyword evidence="1" id="KW-0547">Nucleotide-binding</keyword>
<sequence length="409" mass="45670">MQIGQEQQKRIIMGYGVFVKVVVISVDQVIKWKKQMSRLSHWVAAILKGNDIKEGTVVECIHHPVAQLCKILCIVIEETIPSQTSRKLQVKVKAIISRERYEQNINPKGQKPVHLGGLNSPELYLKQLVSFPLLYPQSLCQLGLESFKGVLLTGPPGCGKTSLVKKVAFDCKALLVTVRGPELCHSEPGKSEMELRKVFENVHLESEEGPAILFIDEIDSICPKRHSGISAHSRRLLAQLLILMDGLDVRNNFVVIGATNRPDLLDCAVRRPGRFDKEVILYRHEQYYNNDIKVSQEDFLEVLKQLCPSSQKSSSWQCDVKPVNWSEIGGLEQVKRRIQIAVEWPLLYPEAFARMGISKPRGVLLFGPPGCCKTTLVRAAATNCHATFLSVSGAQIFSPLVGDSERAIS</sequence>
<evidence type="ECO:0000259" key="3">
    <source>
        <dbReference type="SMART" id="SM00382"/>
    </source>
</evidence>
<dbReference type="Gene3D" id="3.40.50.300">
    <property type="entry name" value="P-loop containing nucleotide triphosphate hydrolases"/>
    <property type="match status" value="2"/>
</dbReference>
<dbReference type="InterPro" id="IPR050168">
    <property type="entry name" value="AAA_ATPase_domain"/>
</dbReference>
<keyword evidence="4" id="KW-1185">Reference proteome</keyword>
<dbReference type="SMART" id="SM00382">
    <property type="entry name" value="AAA"/>
    <property type="match status" value="1"/>
</dbReference>
<dbReference type="SUPFAM" id="SSF52540">
    <property type="entry name" value="P-loop containing nucleoside triphosphate hydrolases"/>
    <property type="match status" value="2"/>
</dbReference>
<gene>
    <name evidence="5" type="primary">LOC106475130</name>
</gene>
<evidence type="ECO:0000313" key="5">
    <source>
        <dbReference type="RefSeq" id="XP_022235036.1"/>
    </source>
</evidence>
<dbReference type="GeneID" id="106475130"/>
<dbReference type="Pfam" id="PF00004">
    <property type="entry name" value="AAA"/>
    <property type="match status" value="2"/>
</dbReference>
<proteinExistence type="predicted"/>
<dbReference type="InterPro" id="IPR003959">
    <property type="entry name" value="ATPase_AAA_core"/>
</dbReference>
<dbReference type="InterPro" id="IPR003593">
    <property type="entry name" value="AAA+_ATPase"/>
</dbReference>
<evidence type="ECO:0000256" key="1">
    <source>
        <dbReference type="ARBA" id="ARBA00022741"/>
    </source>
</evidence>
<evidence type="ECO:0000313" key="4">
    <source>
        <dbReference type="Proteomes" id="UP000694941"/>
    </source>
</evidence>
<accession>A0ABM1RUI1</accession>
<dbReference type="RefSeq" id="XP_022235036.1">
    <property type="nucleotide sequence ID" value="XM_022379328.1"/>
</dbReference>
<dbReference type="InterPro" id="IPR027417">
    <property type="entry name" value="P-loop_NTPase"/>
</dbReference>
<dbReference type="PANTHER" id="PTHR23077">
    <property type="entry name" value="AAA-FAMILY ATPASE"/>
    <property type="match status" value="1"/>
</dbReference>
<organism evidence="4 5">
    <name type="scientific">Limulus polyphemus</name>
    <name type="common">Atlantic horseshoe crab</name>
    <dbReference type="NCBI Taxonomy" id="6850"/>
    <lineage>
        <taxon>Eukaryota</taxon>
        <taxon>Metazoa</taxon>
        <taxon>Ecdysozoa</taxon>
        <taxon>Arthropoda</taxon>
        <taxon>Chelicerata</taxon>
        <taxon>Merostomata</taxon>
        <taxon>Xiphosura</taxon>
        <taxon>Limulidae</taxon>
        <taxon>Limulus</taxon>
    </lineage>
</organism>
<keyword evidence="2" id="KW-0067">ATP-binding</keyword>
<evidence type="ECO:0000256" key="2">
    <source>
        <dbReference type="ARBA" id="ARBA00022840"/>
    </source>
</evidence>
<reference evidence="5" key="1">
    <citation type="submission" date="2025-08" db="UniProtKB">
        <authorList>
            <consortium name="RefSeq"/>
        </authorList>
    </citation>
    <scope>IDENTIFICATION</scope>
    <source>
        <tissue evidence="5">Muscle</tissue>
    </source>
</reference>
<protein>
    <submittedName>
        <fullName evidence="5">Spermatogenesis-associated protein 5-like protein 1</fullName>
    </submittedName>
</protein>
<dbReference type="PANTHER" id="PTHR23077:SF171">
    <property type="entry name" value="NUCLEAR VALOSIN-CONTAINING PROTEIN-LIKE"/>
    <property type="match status" value="1"/>
</dbReference>
<name>A0ABM1RUI1_LIMPO</name>
<dbReference type="Proteomes" id="UP000694941">
    <property type="component" value="Unplaced"/>
</dbReference>
<feature type="domain" description="AAA+ ATPase" evidence="3">
    <location>
        <begin position="146"/>
        <end position="285"/>
    </location>
</feature>